<dbReference type="EC" id="2.7.7.6" evidence="5"/>
<dbReference type="RefSeq" id="WP_011406456.1">
    <property type="nucleotide sequence ID" value="NZ_CATZNA010000002.1"/>
</dbReference>
<dbReference type="InterPro" id="IPR036603">
    <property type="entry name" value="RBP11-like"/>
</dbReference>
<sequence>MNIEIREKDDERAVFVVEGVDDTFINTIRRICLVEIPTLAIEDVNIYKNDAKMFDEVLAHRLGLIPIVTDLDSYVMPSECDCESGCQHCRVSFLLKEKCEEGNDSKIVYSKDLKSDDPAVKPVYDTIPIVRLREGEEVELEAIAELGLGSEHAKWQATTTCGYKYYPKIEIDTEKVNDLEEYVEECPRNVLQIEDDTLVVGNIENCSTCRTCQRLSEKDDNAIVVDFEESKYIFKIETDGSLKPFDVLTIACDILSEKADNIINFVNEEE</sequence>
<dbReference type="SMART" id="SM00662">
    <property type="entry name" value="RPOLD"/>
    <property type="match status" value="1"/>
</dbReference>
<comment type="subcellular location">
    <subcellularLocation>
        <location evidence="5">Cytoplasm</location>
    </subcellularLocation>
</comment>
<dbReference type="SUPFAM" id="SSF55257">
    <property type="entry name" value="RBP11-like subunits of RNA polymerase"/>
    <property type="match status" value="1"/>
</dbReference>
<reference evidence="7 8" key="1">
    <citation type="submission" date="2017-05" db="EMBL/GenBank/DDBJ databases">
        <title>Host range expansion of the Methanosphaera genus to humans and monogastric animals involves recent and extensive reduction in genome content.</title>
        <authorList>
            <person name="Hoedt E.C."/>
            <person name="Volmer J.G."/>
            <person name="Parks D.H."/>
            <person name="Rosewarne C.P."/>
            <person name="Denman S.E."/>
            <person name="Mcsweeney C.S."/>
            <person name="O Cuiv P."/>
            <person name="Hugenholtz P."/>
            <person name="Tyson G.W."/>
            <person name="Morrison M."/>
        </authorList>
    </citation>
    <scope>NUCLEOTIDE SEQUENCE [LARGE SCALE GENOMIC DNA]</scope>
    <source>
        <strain evidence="7 8">PA5</strain>
    </source>
</reference>
<dbReference type="AlphaFoldDB" id="A0A328Q422"/>
<dbReference type="InterPro" id="IPR011262">
    <property type="entry name" value="DNA-dir_RNA_pol_insert"/>
</dbReference>
<keyword evidence="5" id="KW-0003">3Fe-4S</keyword>
<dbReference type="GO" id="GO:0006351">
    <property type="term" value="P:DNA-templated transcription"/>
    <property type="evidence" value="ECO:0007669"/>
    <property type="project" value="UniProtKB-UniRule"/>
</dbReference>
<organism evidence="7 8">
    <name type="scientific">Methanosphaera stadtmanae</name>
    <dbReference type="NCBI Taxonomy" id="2317"/>
    <lineage>
        <taxon>Archaea</taxon>
        <taxon>Methanobacteriati</taxon>
        <taxon>Methanobacteriota</taxon>
        <taxon>Methanomada group</taxon>
        <taxon>Methanobacteria</taxon>
        <taxon>Methanobacteriales</taxon>
        <taxon>Methanobacteriaceae</taxon>
        <taxon>Methanosphaera</taxon>
    </lineage>
</organism>
<dbReference type="PANTHER" id="PTHR11800">
    <property type="entry name" value="DNA-DIRECTED RNA POLYMERASE"/>
    <property type="match status" value="1"/>
</dbReference>
<dbReference type="Gene3D" id="3.30.1360.10">
    <property type="entry name" value="RNA polymerase, RBP11-like subunit"/>
    <property type="match status" value="1"/>
</dbReference>
<dbReference type="SUPFAM" id="SSF56553">
    <property type="entry name" value="Insert subdomain of RNA polymerase alpha subunit"/>
    <property type="match status" value="1"/>
</dbReference>
<dbReference type="GO" id="GO:0003899">
    <property type="term" value="F:DNA-directed RNA polymerase activity"/>
    <property type="evidence" value="ECO:0007669"/>
    <property type="project" value="UniProtKB-UniRule"/>
</dbReference>
<dbReference type="GO" id="GO:0000428">
    <property type="term" value="C:DNA-directed RNA polymerase complex"/>
    <property type="evidence" value="ECO:0007669"/>
    <property type="project" value="UniProtKB-KW"/>
</dbReference>
<dbReference type="HAMAP" id="MF_00320">
    <property type="entry name" value="RNApol_arch_Rpo3"/>
    <property type="match status" value="1"/>
</dbReference>
<dbReference type="Proteomes" id="UP000248557">
    <property type="component" value="Unassembled WGS sequence"/>
</dbReference>
<keyword evidence="2 5" id="KW-0963">Cytoplasm</keyword>
<dbReference type="CDD" id="cd07030">
    <property type="entry name" value="RNAP_D"/>
    <property type="match status" value="1"/>
</dbReference>
<evidence type="ECO:0000313" key="7">
    <source>
        <dbReference type="EMBL" id="RAP03047.1"/>
    </source>
</evidence>
<evidence type="ECO:0000256" key="5">
    <source>
        <dbReference type="HAMAP-Rule" id="MF_00320"/>
    </source>
</evidence>
<dbReference type="OMA" id="KKKCRAF"/>
<name>A0A328Q422_9EURY</name>
<dbReference type="InterPro" id="IPR011263">
    <property type="entry name" value="DNA-dir_RNA_pol_RpoA/D/Rpb3"/>
</dbReference>
<comment type="similarity">
    <text evidence="4 5">Belongs to the archaeal Rpo3/eukaryotic RPB3 RNA polymerase subunit family.</text>
</comment>
<dbReference type="NCBIfam" id="NF001988">
    <property type="entry name" value="PRK00783.1"/>
    <property type="match status" value="1"/>
</dbReference>
<dbReference type="InterPro" id="IPR050518">
    <property type="entry name" value="Rpo3/RPB3_RNA_Pol_subunit"/>
</dbReference>
<dbReference type="InterPro" id="IPR022842">
    <property type="entry name" value="RNAP_Rpo3/Rpb3/RPAC1"/>
</dbReference>
<dbReference type="Pfam" id="PF01193">
    <property type="entry name" value="RNA_pol_L"/>
    <property type="match status" value="1"/>
</dbReference>
<feature type="binding site" evidence="5">
    <location>
        <position position="209"/>
    </location>
    <ligand>
        <name>[3Fe-4S] cluster</name>
        <dbReference type="ChEBI" id="CHEBI:21137"/>
    </ligand>
</feature>
<dbReference type="GO" id="GO:0046983">
    <property type="term" value="F:protein dimerization activity"/>
    <property type="evidence" value="ECO:0007669"/>
    <property type="project" value="InterPro"/>
</dbReference>
<dbReference type="GO" id="GO:0003677">
    <property type="term" value="F:DNA binding"/>
    <property type="evidence" value="ECO:0007669"/>
    <property type="project" value="UniProtKB-UniRule"/>
</dbReference>
<dbReference type="InterPro" id="IPR036643">
    <property type="entry name" value="RNApol_insert_sf"/>
</dbReference>
<keyword evidence="3 5" id="KW-0804">Transcription</keyword>
<feature type="binding site" evidence="5">
    <location>
        <position position="206"/>
    </location>
    <ligand>
        <name>[3Fe-4S] cluster</name>
        <dbReference type="ChEBI" id="CHEBI:21137"/>
    </ligand>
</feature>
<evidence type="ECO:0000256" key="3">
    <source>
        <dbReference type="ARBA" id="ARBA00023163"/>
    </source>
</evidence>
<evidence type="ECO:0000256" key="1">
    <source>
        <dbReference type="ARBA" id="ARBA00022478"/>
    </source>
</evidence>
<evidence type="ECO:0000313" key="8">
    <source>
        <dbReference type="Proteomes" id="UP000248557"/>
    </source>
</evidence>
<accession>A0A328Q422</accession>
<dbReference type="Gene3D" id="3.30.70.3110">
    <property type="match status" value="1"/>
</dbReference>
<dbReference type="InterPro" id="IPR001514">
    <property type="entry name" value="DNA-dir_RNA_pol_30-40kDasu_CS"/>
</dbReference>
<dbReference type="PROSITE" id="PS00446">
    <property type="entry name" value="RNA_POL_D_30KD"/>
    <property type="match status" value="1"/>
</dbReference>
<evidence type="ECO:0000256" key="4">
    <source>
        <dbReference type="ARBA" id="ARBA00025804"/>
    </source>
</evidence>
<feature type="binding site" evidence="5">
    <location>
        <position position="212"/>
    </location>
    <ligand>
        <name>[3Fe-4S] cluster</name>
        <dbReference type="ChEBI" id="CHEBI:21137"/>
    </ligand>
</feature>
<evidence type="ECO:0000256" key="2">
    <source>
        <dbReference type="ARBA" id="ARBA00022490"/>
    </source>
</evidence>
<keyword evidence="5" id="KW-0548">Nucleotidyltransferase</keyword>
<keyword evidence="5" id="KW-0479">Metal-binding</keyword>
<keyword evidence="5" id="KW-0411">Iron-sulfur</keyword>
<dbReference type="PANTHER" id="PTHR11800:SF2">
    <property type="entry name" value="DNA-DIRECTED RNA POLYMERASE II SUBUNIT RPB3"/>
    <property type="match status" value="1"/>
</dbReference>
<proteinExistence type="inferred from homology"/>
<dbReference type="GO" id="GO:0005737">
    <property type="term" value="C:cytoplasm"/>
    <property type="evidence" value="ECO:0007669"/>
    <property type="project" value="UniProtKB-SubCell"/>
</dbReference>
<protein>
    <recommendedName>
        <fullName evidence="5">DNA-directed RNA polymerase subunit Rpo3</fullName>
        <ecNumber evidence="5">2.7.7.6</ecNumber>
    </recommendedName>
    <alternativeName>
        <fullName evidence="5">DNA-directed RNA polymerase subunit D</fullName>
    </alternativeName>
</protein>
<comment type="subunit">
    <text evidence="5">Part of the RNA polymerase complex.</text>
</comment>
<dbReference type="SMR" id="A0A328Q422"/>
<dbReference type="GO" id="GO:0051538">
    <property type="term" value="F:3 iron, 4 sulfur cluster binding"/>
    <property type="evidence" value="ECO:0007669"/>
    <property type="project" value="UniProtKB-KW"/>
</dbReference>
<dbReference type="EMBL" id="NGJK01000053">
    <property type="protein sequence ID" value="RAP03047.1"/>
    <property type="molecule type" value="Genomic_DNA"/>
</dbReference>
<comment type="function">
    <text evidence="5">DNA-dependent RNA polymerase (RNAP) catalyzes the transcription of DNA into RNA using the four ribonucleoside triphosphates as substrates.</text>
</comment>
<keyword evidence="5" id="KW-0408">Iron</keyword>
<dbReference type="Pfam" id="PF01000">
    <property type="entry name" value="RNA_pol_A_bac"/>
    <property type="match status" value="1"/>
</dbReference>
<gene>
    <name evidence="5" type="primary">rpo3</name>
    <name evidence="5" type="synonym">rpoD</name>
    <name evidence="7" type="ORF">CA615_04340</name>
</gene>
<comment type="catalytic activity">
    <reaction evidence="5">
        <text>RNA(n) + a ribonucleoside 5'-triphosphate = RNA(n+1) + diphosphate</text>
        <dbReference type="Rhea" id="RHEA:21248"/>
        <dbReference type="Rhea" id="RHEA-COMP:14527"/>
        <dbReference type="Rhea" id="RHEA-COMP:17342"/>
        <dbReference type="ChEBI" id="CHEBI:33019"/>
        <dbReference type="ChEBI" id="CHEBI:61557"/>
        <dbReference type="ChEBI" id="CHEBI:140395"/>
        <dbReference type="EC" id="2.7.7.6"/>
    </reaction>
</comment>
<evidence type="ECO:0000259" key="6">
    <source>
        <dbReference type="SMART" id="SM00662"/>
    </source>
</evidence>
<dbReference type="GO" id="GO:0046872">
    <property type="term" value="F:metal ion binding"/>
    <property type="evidence" value="ECO:0007669"/>
    <property type="project" value="UniProtKB-KW"/>
</dbReference>
<feature type="domain" description="DNA-directed RNA polymerase RpoA/D/Rpb3-type" evidence="6">
    <location>
        <begin position="12"/>
        <end position="265"/>
    </location>
</feature>
<comment type="cofactor">
    <cofactor evidence="5">
        <name>[3Fe-4S] cluster</name>
        <dbReference type="ChEBI" id="CHEBI:21137"/>
    </cofactor>
    <text evidence="5">Binds 1 [3Fe-4S] cluster.</text>
</comment>
<comment type="caution">
    <text evidence="7">The sequence shown here is derived from an EMBL/GenBank/DDBJ whole genome shotgun (WGS) entry which is preliminary data.</text>
</comment>
<keyword evidence="5" id="KW-0808">Transferase</keyword>
<keyword evidence="1 5" id="KW-0240">DNA-directed RNA polymerase</keyword>
<dbReference type="Gene3D" id="2.170.120.12">
    <property type="entry name" value="DNA-directed RNA polymerase, insert domain"/>
    <property type="match status" value="1"/>
</dbReference>
<dbReference type="GeneID" id="3854742"/>